<protein>
    <submittedName>
        <fullName evidence="1">Orf113</fullName>
    </submittedName>
</protein>
<organism evidence="1">
    <name type="scientific">Mamestra brassicae nuclear polyhedrosis virus</name>
    <name type="common">MbNPV</name>
    <dbReference type="NCBI Taxonomy" id="78219"/>
    <lineage>
        <taxon>Viruses</taxon>
        <taxon>Viruses incertae sedis</taxon>
        <taxon>Naldaviricetes</taxon>
        <taxon>Lefavirales</taxon>
        <taxon>Baculoviridae</taxon>
        <taxon>Alphabaculovirus</taxon>
        <taxon>Alphabaculovirus mabrassicae</taxon>
    </lineage>
</organism>
<organismHost>
    <name type="scientific">Lepidoptera</name>
    <name type="common">moths &amp; butterflies</name>
    <dbReference type="NCBI Taxonomy" id="7088"/>
</organismHost>
<proteinExistence type="predicted"/>
<evidence type="ECO:0000313" key="1">
    <source>
        <dbReference type="EMBL" id="AIL25191.1"/>
    </source>
</evidence>
<name>A0A077D0S0_NPVMB</name>
<dbReference type="EMBL" id="KJ871680">
    <property type="protein sequence ID" value="AIL25191.1"/>
    <property type="molecule type" value="Genomic_DNA"/>
</dbReference>
<sequence>MSPTVHQPYSLSLLAFKHTLHCGTPTNGYIATRTRKHLWKQLLSLEPSYEWLKIFLRETKNLGNVLKFLFANKCVEVNVWSEANALTKLYTLINKDITNLTTKQTLKFIVLYLYLNDLEISFMPEKFAVFWCKSKNNLCKWCADVYVSSENGRYMTECCGNLKFSYYDHYDVRNFTNIVTNIDNYCSYCYRSLYTIMDVTNQRFPYNMYFCTLCD</sequence>
<reference evidence="1" key="1">
    <citation type="submission" date="2014-05" db="EMBL/GenBank/DDBJ databases">
        <authorList>
            <person name="Hou D."/>
            <person name="Liu X."/>
            <person name="Yin F."/>
            <person name="Zhu Z."/>
            <person name="Wang J."/>
            <person name="Zhang L."/>
            <person name="Kou Z."/>
            <person name="Deng F."/>
            <person name="Wang H."/>
            <person name="Hu Z."/>
        </authorList>
    </citation>
    <scope>NUCLEOTIDE SEQUENCE</scope>
    <source>
        <strain evidence="1">CTa</strain>
    </source>
</reference>
<accession>A0A077D0S0</accession>